<evidence type="ECO:0000256" key="1">
    <source>
        <dbReference type="SAM" id="Phobius"/>
    </source>
</evidence>
<dbReference type="Pfam" id="PF11141">
    <property type="entry name" value="DUF2914"/>
    <property type="match status" value="1"/>
</dbReference>
<dbReference type="InterPro" id="IPR022606">
    <property type="entry name" value="DUF2914"/>
</dbReference>
<accession>A0A1G2UT87</accession>
<feature type="transmembrane region" description="Helical" evidence="1">
    <location>
        <begin position="143"/>
        <end position="164"/>
    </location>
</feature>
<feature type="transmembrane region" description="Helical" evidence="1">
    <location>
        <begin position="114"/>
        <end position="131"/>
    </location>
</feature>
<name>A0A1G2UT87_9BACT</name>
<feature type="transmembrane region" description="Helical" evidence="1">
    <location>
        <begin position="53"/>
        <end position="72"/>
    </location>
</feature>
<keyword evidence="1" id="KW-0812">Transmembrane</keyword>
<dbReference type="EMBL" id="MHWT01000014">
    <property type="protein sequence ID" value="OHB12522.1"/>
    <property type="molecule type" value="Genomic_DNA"/>
</dbReference>
<evidence type="ECO:0000259" key="2">
    <source>
        <dbReference type="Pfam" id="PF11141"/>
    </source>
</evidence>
<feature type="transmembrane region" description="Helical" evidence="1">
    <location>
        <begin position="171"/>
        <end position="193"/>
    </location>
</feature>
<reference evidence="3 4" key="1">
    <citation type="journal article" date="2016" name="Nat. Commun.">
        <title>Thousands of microbial genomes shed light on interconnected biogeochemical processes in an aquifer system.</title>
        <authorList>
            <person name="Anantharaman K."/>
            <person name="Brown C.T."/>
            <person name="Hug L.A."/>
            <person name="Sharon I."/>
            <person name="Castelle C.J."/>
            <person name="Probst A.J."/>
            <person name="Thomas B.C."/>
            <person name="Singh A."/>
            <person name="Wilkins M.J."/>
            <person name="Karaoz U."/>
            <person name="Brodie E.L."/>
            <person name="Williams K.H."/>
            <person name="Hubbard S.S."/>
            <person name="Banfield J.F."/>
        </authorList>
    </citation>
    <scope>NUCLEOTIDE SEQUENCE [LARGE SCALE GENOMIC DNA]</scope>
</reference>
<evidence type="ECO:0000313" key="4">
    <source>
        <dbReference type="Proteomes" id="UP000176558"/>
    </source>
</evidence>
<keyword evidence="1" id="KW-1133">Transmembrane helix</keyword>
<proteinExistence type="predicted"/>
<dbReference type="AlphaFoldDB" id="A0A1G2UT87"/>
<dbReference type="Proteomes" id="UP000176558">
    <property type="component" value="Unassembled WGS sequence"/>
</dbReference>
<evidence type="ECO:0000313" key="3">
    <source>
        <dbReference type="EMBL" id="OHB12522.1"/>
    </source>
</evidence>
<feature type="transmembrane region" description="Helical" evidence="1">
    <location>
        <begin position="87"/>
        <end position="107"/>
    </location>
</feature>
<organism evidence="3 4">
    <name type="scientific">Candidatus Zambryskibacteria bacterium RIFCSPLOWO2_12_FULL_39_23</name>
    <dbReference type="NCBI Taxonomy" id="1802776"/>
    <lineage>
        <taxon>Bacteria</taxon>
        <taxon>Candidatus Zambryskiibacteriota</taxon>
    </lineage>
</organism>
<gene>
    <name evidence="3" type="ORF">A3G99_01720</name>
</gene>
<protein>
    <recommendedName>
        <fullName evidence="2">DUF2914 domain-containing protein</fullName>
    </recommendedName>
</protein>
<feature type="transmembrane region" description="Helical" evidence="1">
    <location>
        <begin position="205"/>
        <end position="225"/>
    </location>
</feature>
<sequence length="371" mass="42585">MAILSKIKSRINPKKVTTWYGKFERPISSLSLIGGFVFDALTLKRVDMFWENLWILGHIIVVGVCIILVHSIENEPGDETNPEKTHFWLVNILQFFFGGLLSVFLVFYFRSAELSSSWPFILLLGLAFWANESLKRHYVRATFQLSLFFLSLFSFLIYLVPVVIRRMGGGVFVLAGFLSLAIMLGYLHIFANFSGEKFYKHNKMVSFSILGIYLAINIFYFANLIPPIPISLKDSGVYHLIERNEQGYIGQYENIGWKSYFKIYTNFHVYGESSVYIYSAIFSPTGLNLTIIHEWQYFNPNVNSWEDFDKISLPVFGGRDGGFRTFSIKNNLSSGKWRVNVLTEGGQVIGRLRFNIIRSAVLPTLETKVLE</sequence>
<keyword evidence="1" id="KW-0472">Membrane</keyword>
<feature type="domain" description="DUF2914" evidence="2">
    <location>
        <begin position="290"/>
        <end position="356"/>
    </location>
</feature>
<comment type="caution">
    <text evidence="3">The sequence shown here is derived from an EMBL/GenBank/DDBJ whole genome shotgun (WGS) entry which is preliminary data.</text>
</comment>